<protein>
    <submittedName>
        <fullName evidence="2">Uncharacterized protein</fullName>
    </submittedName>
</protein>
<feature type="chain" id="PRO_5019251324" evidence="1">
    <location>
        <begin position="22"/>
        <end position="112"/>
    </location>
</feature>
<dbReference type="AlphaFoldDB" id="A0A418X3N9"/>
<gene>
    <name evidence="2" type="ORF">D3870_14645</name>
</gene>
<accession>A0A418X3N9</accession>
<feature type="signal peptide" evidence="1">
    <location>
        <begin position="1"/>
        <end position="21"/>
    </location>
</feature>
<organism evidence="2 3">
    <name type="scientific">Noviherbaspirillum cavernae</name>
    <dbReference type="NCBI Taxonomy" id="2320862"/>
    <lineage>
        <taxon>Bacteria</taxon>
        <taxon>Pseudomonadati</taxon>
        <taxon>Pseudomonadota</taxon>
        <taxon>Betaproteobacteria</taxon>
        <taxon>Burkholderiales</taxon>
        <taxon>Oxalobacteraceae</taxon>
        <taxon>Noviherbaspirillum</taxon>
    </lineage>
</organism>
<proteinExistence type="predicted"/>
<reference evidence="2 3" key="1">
    <citation type="submission" date="2018-09" db="EMBL/GenBank/DDBJ databases">
        <authorList>
            <person name="Zhu H."/>
        </authorList>
    </citation>
    <scope>NUCLEOTIDE SEQUENCE [LARGE SCALE GENOMIC DNA]</scope>
    <source>
        <strain evidence="2 3">K2R10-39</strain>
    </source>
</reference>
<evidence type="ECO:0000313" key="3">
    <source>
        <dbReference type="Proteomes" id="UP000285190"/>
    </source>
</evidence>
<dbReference type="RefSeq" id="WP_119740202.1">
    <property type="nucleotide sequence ID" value="NZ_QYUN01000002.1"/>
</dbReference>
<dbReference type="Proteomes" id="UP000285190">
    <property type="component" value="Unassembled WGS sequence"/>
</dbReference>
<sequence>MWSRRFLILLLSAAVTLPAWAFERPFPQNARRGTMTPAPYPAIVLDGAKRILSPGARIWNQENLTETPASLRGSDMAVNYTENAQGEIDRVWILTQEEASRPPAKSKDNLQQ</sequence>
<evidence type="ECO:0000256" key="1">
    <source>
        <dbReference type="SAM" id="SignalP"/>
    </source>
</evidence>
<dbReference type="OrthoDB" id="7019622at2"/>
<keyword evidence="1" id="KW-0732">Signal</keyword>
<evidence type="ECO:0000313" key="2">
    <source>
        <dbReference type="EMBL" id="RJG07070.1"/>
    </source>
</evidence>
<keyword evidence="3" id="KW-1185">Reference proteome</keyword>
<name>A0A418X3N9_9BURK</name>
<dbReference type="EMBL" id="QYUN01000002">
    <property type="protein sequence ID" value="RJG07070.1"/>
    <property type="molecule type" value="Genomic_DNA"/>
</dbReference>
<comment type="caution">
    <text evidence="2">The sequence shown here is derived from an EMBL/GenBank/DDBJ whole genome shotgun (WGS) entry which is preliminary data.</text>
</comment>